<dbReference type="Gene3D" id="3.40.630.40">
    <property type="entry name" value="Zn-dependent exopeptidases"/>
    <property type="match status" value="1"/>
</dbReference>
<name>A0ABX7NC81_9BACT</name>
<organism evidence="3 4">
    <name type="scientific">Myxococcus landrumensis</name>
    <dbReference type="NCBI Taxonomy" id="2813577"/>
    <lineage>
        <taxon>Bacteria</taxon>
        <taxon>Pseudomonadati</taxon>
        <taxon>Myxococcota</taxon>
        <taxon>Myxococcia</taxon>
        <taxon>Myxococcales</taxon>
        <taxon>Cystobacterineae</taxon>
        <taxon>Myxococcaceae</taxon>
        <taxon>Myxococcus</taxon>
    </lineage>
</organism>
<dbReference type="Pfam" id="PF25275">
    <property type="entry name" value="Golvesin_C"/>
    <property type="match status" value="1"/>
</dbReference>
<dbReference type="PROSITE" id="PS50853">
    <property type="entry name" value="FN3"/>
    <property type="match status" value="1"/>
</dbReference>
<dbReference type="SUPFAM" id="SSF53187">
    <property type="entry name" value="Zn-dependent exopeptidases"/>
    <property type="match status" value="1"/>
</dbReference>
<feature type="signal peptide" evidence="1">
    <location>
        <begin position="1"/>
        <end position="26"/>
    </location>
</feature>
<dbReference type="SMART" id="SM00646">
    <property type="entry name" value="Ami_3"/>
    <property type="match status" value="1"/>
</dbReference>
<dbReference type="SMART" id="SM00060">
    <property type="entry name" value="FN3"/>
    <property type="match status" value="1"/>
</dbReference>
<evidence type="ECO:0000313" key="4">
    <source>
        <dbReference type="Proteomes" id="UP000663090"/>
    </source>
</evidence>
<protein>
    <submittedName>
        <fullName evidence="3">N-acetylmuramoyl-L-alanine amidase</fullName>
    </submittedName>
</protein>
<dbReference type="Gene3D" id="2.60.40.10">
    <property type="entry name" value="Immunoglobulins"/>
    <property type="match status" value="1"/>
</dbReference>
<sequence>MSTDSFRARPVGVLAALLLTSSLAAAQAPAPHVHDGEVGACGLEPPDAVYVPAPGPRAHEARKLSATDAPVVRREEKGGGTRTKVSGVPQTRTRAGALSGKVIYLSPGHGFYRAPTLNRWATQRPNTWAVVEDFISAEVLNQYLMPMLMGAGATVVPVRESDLNSRMVIVDEGGAGYSETGDTALFRTTNRKGWGTPPTPMKNDVEPFTLGATRELLTTTTSTASATWAPTVPSDGNYHVYVSYAADPSRTENAHYVVRHAGGESHFRVNQRRHGGTWVFLGRFYFKAGAGADAASVVLMNDAEQGSTVSVDAVRFGGGSGVIGDAQMAALARPRYEEAARYHVQFSGAPASVYAPTGANAIGNERNADVSARPRFAAWLHEEGEDAVYVAWHTNASTTGKVVGTEGYVYGPNPVDGTLNFTGVPGSDVLARALLDELGKDLKREVDSTWRVRNLRSANLGEVNPTHNPEMPSVLLEIAYHDTVADSNRLKEPTFRRVAARAILQGLIKYYAVRDGVAVKLPPEAPAVVVARNVAAGTVEVRWAAPEANPDEEGHDAPTGYRVYQSSDGLGWDDGTEVTQTSFTLPLATGTARYFRVAAVSQGGEGFPSSIVGVRAGDVSTALVVNAFERMDSALACGEALDAYALEAPLRVLAELMNDGTYVRRHGDAMSQSGLAFDSATSAAVAAGLVSPGAGTGYRMVDWFTGRGGTQGARLTRAEQDALRAFVTGGGHLLLSGAQVASALASGDPADKAFLADILRASTTSGTPPLKVEGLPGDFLASLTGVALDDGTRGAYPLGVTDVLTPASGGSAVLRYAGTDLTAGVFSMPGGQVLLLGVPFESVVDRAARARLLSAFLVRAGFPAPGAAPVGDSGDGGSGLLGRCVAPRGVDPHPPEPENPEPPAPIVLDVLPQFYPLGDSGCGCGAGAGTGGGLWLLLGVIVQLRRARRRAGDLRR</sequence>
<dbReference type="CDD" id="cd00063">
    <property type="entry name" value="FN3"/>
    <property type="match status" value="1"/>
</dbReference>
<reference evidence="3 4" key="1">
    <citation type="submission" date="2021-02" db="EMBL/GenBank/DDBJ databases">
        <title>De Novo genome assembly of isolated myxobacteria.</title>
        <authorList>
            <person name="Stevens D.C."/>
        </authorList>
    </citation>
    <scope>NUCLEOTIDE SEQUENCE [LARGE SCALE GENOMIC DNA]</scope>
    <source>
        <strain evidence="3 4">SCHIC003</strain>
    </source>
</reference>
<dbReference type="CDD" id="cd02696">
    <property type="entry name" value="MurNAc-LAA"/>
    <property type="match status" value="1"/>
</dbReference>
<dbReference type="Proteomes" id="UP000663090">
    <property type="component" value="Chromosome"/>
</dbReference>
<evidence type="ECO:0000256" key="1">
    <source>
        <dbReference type="SAM" id="SignalP"/>
    </source>
</evidence>
<dbReference type="RefSeq" id="WP_206718058.1">
    <property type="nucleotide sequence ID" value="NZ_CP071091.1"/>
</dbReference>
<dbReference type="SUPFAM" id="SSF49265">
    <property type="entry name" value="Fibronectin type III"/>
    <property type="match status" value="1"/>
</dbReference>
<keyword evidence="1" id="KW-0732">Signal</keyword>
<dbReference type="InterPro" id="IPR002508">
    <property type="entry name" value="MurNAc-LAA_cat"/>
</dbReference>
<dbReference type="InterPro" id="IPR003961">
    <property type="entry name" value="FN3_dom"/>
</dbReference>
<evidence type="ECO:0000259" key="2">
    <source>
        <dbReference type="PROSITE" id="PS50853"/>
    </source>
</evidence>
<keyword evidence="4" id="KW-1185">Reference proteome</keyword>
<evidence type="ECO:0000313" key="3">
    <source>
        <dbReference type="EMBL" id="QSQ16397.1"/>
    </source>
</evidence>
<dbReference type="EMBL" id="CP071091">
    <property type="protein sequence ID" value="QSQ16397.1"/>
    <property type="molecule type" value="Genomic_DNA"/>
</dbReference>
<dbReference type="InterPro" id="IPR013783">
    <property type="entry name" value="Ig-like_fold"/>
</dbReference>
<gene>
    <name evidence="3" type="ORF">JY572_10260</name>
</gene>
<dbReference type="InterPro" id="IPR036116">
    <property type="entry name" value="FN3_sf"/>
</dbReference>
<feature type="domain" description="Fibronectin type-III" evidence="2">
    <location>
        <begin position="522"/>
        <end position="619"/>
    </location>
</feature>
<feature type="chain" id="PRO_5045187101" evidence="1">
    <location>
        <begin position="27"/>
        <end position="956"/>
    </location>
</feature>
<accession>A0ABX7NC81</accession>
<proteinExistence type="predicted"/>
<dbReference type="InterPro" id="IPR033803">
    <property type="entry name" value="CBD-like_Golvesin-Xly"/>
</dbReference>
<dbReference type="Pfam" id="PF01520">
    <property type="entry name" value="Amidase_3"/>
    <property type="match status" value="1"/>
</dbReference>